<gene>
    <name evidence="1" type="ORF">rsdtw13_36340</name>
</gene>
<dbReference type="EMBL" id="BROD01000001">
    <property type="protein sequence ID" value="GKX68376.1"/>
    <property type="molecule type" value="Genomic_DNA"/>
</dbReference>
<name>A0ACB5RH31_9CLOT</name>
<reference evidence="1" key="1">
    <citation type="journal article" date="2025" name="Int. J. Syst. Evol. Microbiol.">
        <title>Inconstantimicrobium mannanitabidum sp. nov., a novel member of the family Clostridiaceae isolated from anoxic soil under the treatment of reductive soil disinfestation.</title>
        <authorList>
            <person name="Ueki A."/>
            <person name="Tonouchi A."/>
            <person name="Honma S."/>
            <person name="Kaku N."/>
            <person name="Ueki K."/>
        </authorList>
    </citation>
    <scope>NUCLEOTIDE SEQUENCE</scope>
    <source>
        <strain evidence="1">TW13</strain>
    </source>
</reference>
<organism evidence="1 2">
    <name type="scientific">Inconstantimicrobium mannanitabidum</name>
    <dbReference type="NCBI Taxonomy" id="1604901"/>
    <lineage>
        <taxon>Bacteria</taxon>
        <taxon>Bacillati</taxon>
        <taxon>Bacillota</taxon>
        <taxon>Clostridia</taxon>
        <taxon>Eubacteriales</taxon>
        <taxon>Clostridiaceae</taxon>
        <taxon>Inconstantimicrobium</taxon>
    </lineage>
</organism>
<protein>
    <submittedName>
        <fullName evidence="1">Uncharacterized protein</fullName>
    </submittedName>
</protein>
<sequence length="83" mass="9759">MTKFCRKCLLSESNIKQYYENIVEYIKVMPIDIKADDETYKHRLSICKQCNHLINGMCGKCGCFVELRAAKKINYCPSEDELW</sequence>
<evidence type="ECO:0000313" key="2">
    <source>
        <dbReference type="Proteomes" id="UP001058074"/>
    </source>
</evidence>
<keyword evidence="2" id="KW-1185">Reference proteome</keyword>
<comment type="caution">
    <text evidence="1">The sequence shown here is derived from an EMBL/GenBank/DDBJ whole genome shotgun (WGS) entry which is preliminary data.</text>
</comment>
<proteinExistence type="predicted"/>
<accession>A0ACB5RH31</accession>
<evidence type="ECO:0000313" key="1">
    <source>
        <dbReference type="EMBL" id="GKX68376.1"/>
    </source>
</evidence>
<dbReference type="Proteomes" id="UP001058074">
    <property type="component" value="Unassembled WGS sequence"/>
</dbReference>